<dbReference type="InterPro" id="IPR051067">
    <property type="entry name" value="NHER"/>
</dbReference>
<dbReference type="InterPro" id="IPR036034">
    <property type="entry name" value="PDZ_sf"/>
</dbReference>
<dbReference type="SMART" id="SM00228">
    <property type="entry name" value="PDZ"/>
    <property type="match status" value="2"/>
</dbReference>
<evidence type="ECO:0000256" key="1">
    <source>
        <dbReference type="ARBA" id="ARBA00004236"/>
    </source>
</evidence>
<comment type="subcellular location">
    <subcellularLocation>
        <location evidence="1">Cell membrane</location>
    </subcellularLocation>
</comment>
<dbReference type="Proteomes" id="UP000030130">
    <property type="component" value="Unassembled WGS sequence"/>
</dbReference>
<dbReference type="PANTHER" id="PTHR14191:SF3">
    <property type="entry name" value="NA(+)_H(+) EXCHANGE REGULATORY COFACTOR-LIKE PROTEIN NRFL-1"/>
    <property type="match status" value="1"/>
</dbReference>
<dbReference type="eggNOG" id="COG0793">
    <property type="taxonomic scope" value="Bacteria"/>
</dbReference>
<dbReference type="InterPro" id="IPR025411">
    <property type="entry name" value="DUF4136"/>
</dbReference>
<dbReference type="PANTHER" id="PTHR14191">
    <property type="entry name" value="PDZ DOMAIN CONTAINING PROTEIN"/>
    <property type="match status" value="1"/>
</dbReference>
<dbReference type="GO" id="GO:0072659">
    <property type="term" value="P:protein localization to plasma membrane"/>
    <property type="evidence" value="ECO:0007669"/>
    <property type="project" value="TreeGrafter"/>
</dbReference>
<feature type="chain" id="PRO_5001987030" evidence="4">
    <location>
        <begin position="25"/>
        <end position="472"/>
    </location>
</feature>
<dbReference type="PROSITE" id="PS50106">
    <property type="entry name" value="PDZ"/>
    <property type="match status" value="2"/>
</dbReference>
<dbReference type="OrthoDB" id="993996at2"/>
<keyword evidence="4" id="KW-0732">Signal</keyword>
<dbReference type="Pfam" id="PF17820">
    <property type="entry name" value="PDZ_6"/>
    <property type="match status" value="2"/>
</dbReference>
<name>A0A0A2ESF2_9PORP</name>
<evidence type="ECO:0000259" key="5">
    <source>
        <dbReference type="PROSITE" id="PS50106"/>
    </source>
</evidence>
<dbReference type="Gene3D" id="3.30.160.670">
    <property type="match status" value="1"/>
</dbReference>
<protein>
    <submittedName>
        <fullName evidence="6">Signal protein PDZ</fullName>
    </submittedName>
</protein>
<sequence>MKMNRLFAVAIAALLSVTATLAQSATGSDQVCRIGMQYQISYNEHWGANRPVIITVEPGSAADVAGLKPGDVIEKVAGKSTASLDEVDFQKLLISGNTTRLEVSNLSGTKQITLGRDCQSRYILSERQLARSFSFYSLQDASDRRIVRPYKVKTSTKADFTNLRTYSFAASSPDNEEIDIAVYKEVGKYLSAMGMKETLNNPDVIVDCYYLFDNNKLFTSFNSSAPHNSWQYSPRDKKMISIPIMPAGTQEINAPYVIQLGVRLINARNNLQVFWQCESNDFLSSPLGLAEYARYNVPLMMMEFPFIRYRENPTFRLRSQRYFYTGLYYQANDLSLVAAVDPDSPAAKAGLKAGDRIISINGIPALSGSEEYSAAYKEFIKKTMKYRTEEDIFTDANGLAGCRYWSPKNYEKIARIMAQPKYKPAFAYLFFFRSYVNDQQITSCVFQVQRDGMPESILVQPVLRDESSVTLE</sequence>
<dbReference type="Pfam" id="PF13590">
    <property type="entry name" value="DUF4136"/>
    <property type="match status" value="1"/>
</dbReference>
<comment type="caution">
    <text evidence="6">The sequence shown here is derived from an EMBL/GenBank/DDBJ whole genome shotgun (WGS) entry which is preliminary data.</text>
</comment>
<keyword evidence="2" id="KW-0472">Membrane</keyword>
<reference evidence="6 7" key="1">
    <citation type="submission" date="2014-08" db="EMBL/GenBank/DDBJ databases">
        <title>Porphyromonas gulae strain:COT-052_OH1451 Genome sequencing.</title>
        <authorList>
            <person name="Wallis C."/>
            <person name="Deusch O."/>
            <person name="O'Flynn C."/>
            <person name="Davis I."/>
            <person name="Jospin G."/>
            <person name="Darling A.E."/>
            <person name="Coil D.A."/>
            <person name="Alexiev A."/>
            <person name="Horsfall A."/>
            <person name="Kirkwood N."/>
            <person name="Harris S."/>
            <person name="Eisen J.A."/>
        </authorList>
    </citation>
    <scope>NUCLEOTIDE SEQUENCE [LARGE SCALE GENOMIC DNA]</scope>
    <source>
        <strain evidence="7">COT-052 OH1451</strain>
    </source>
</reference>
<dbReference type="GO" id="GO:0043495">
    <property type="term" value="F:protein-membrane adaptor activity"/>
    <property type="evidence" value="ECO:0007669"/>
    <property type="project" value="TreeGrafter"/>
</dbReference>
<evidence type="ECO:0000256" key="2">
    <source>
        <dbReference type="ARBA" id="ARBA00022475"/>
    </source>
</evidence>
<evidence type="ECO:0000313" key="7">
    <source>
        <dbReference type="Proteomes" id="UP000030130"/>
    </source>
</evidence>
<dbReference type="SUPFAM" id="SSF50156">
    <property type="entry name" value="PDZ domain-like"/>
    <property type="match status" value="2"/>
</dbReference>
<feature type="signal peptide" evidence="4">
    <location>
        <begin position="1"/>
        <end position="24"/>
    </location>
</feature>
<evidence type="ECO:0000256" key="4">
    <source>
        <dbReference type="SAM" id="SignalP"/>
    </source>
</evidence>
<organism evidence="6 7">
    <name type="scientific">Porphyromonas gulae</name>
    <dbReference type="NCBI Taxonomy" id="111105"/>
    <lineage>
        <taxon>Bacteria</taxon>
        <taxon>Pseudomonadati</taxon>
        <taxon>Bacteroidota</taxon>
        <taxon>Bacteroidia</taxon>
        <taxon>Bacteroidales</taxon>
        <taxon>Porphyromonadaceae</taxon>
        <taxon>Porphyromonas</taxon>
    </lineage>
</organism>
<evidence type="ECO:0000256" key="3">
    <source>
        <dbReference type="ARBA" id="ARBA00022737"/>
    </source>
</evidence>
<dbReference type="AlphaFoldDB" id="A0A0A2ESF2"/>
<dbReference type="STRING" id="111105.HR09_05250"/>
<keyword evidence="2" id="KW-1003">Cell membrane</keyword>
<feature type="domain" description="PDZ" evidence="5">
    <location>
        <begin position="314"/>
        <end position="368"/>
    </location>
</feature>
<gene>
    <name evidence="6" type="ORF">HR08_02190</name>
</gene>
<dbReference type="InterPro" id="IPR001478">
    <property type="entry name" value="PDZ"/>
</dbReference>
<dbReference type="Gene3D" id="2.30.42.10">
    <property type="match status" value="2"/>
</dbReference>
<dbReference type="EMBL" id="JRAI01000014">
    <property type="protein sequence ID" value="KGN87419.1"/>
    <property type="molecule type" value="Genomic_DNA"/>
</dbReference>
<proteinExistence type="predicted"/>
<dbReference type="GO" id="GO:0016324">
    <property type="term" value="C:apical plasma membrane"/>
    <property type="evidence" value="ECO:0007669"/>
    <property type="project" value="TreeGrafter"/>
</dbReference>
<evidence type="ECO:0000313" key="6">
    <source>
        <dbReference type="EMBL" id="KGN87419.1"/>
    </source>
</evidence>
<dbReference type="eggNOG" id="COG0750">
    <property type="taxonomic scope" value="Bacteria"/>
</dbReference>
<accession>A0A0A2ESF2</accession>
<dbReference type="InterPro" id="IPR041489">
    <property type="entry name" value="PDZ_6"/>
</dbReference>
<feature type="domain" description="PDZ" evidence="5">
    <location>
        <begin position="18"/>
        <end position="93"/>
    </location>
</feature>
<keyword evidence="3" id="KW-0677">Repeat</keyword>